<dbReference type="AlphaFoldDB" id="A0A845HPC5"/>
<dbReference type="PROSITE" id="PS51257">
    <property type="entry name" value="PROKAR_LIPOPROTEIN"/>
    <property type="match status" value="1"/>
</dbReference>
<dbReference type="InterPro" id="IPR012338">
    <property type="entry name" value="Beta-lactam/transpept-like"/>
</dbReference>
<dbReference type="InterPro" id="IPR050491">
    <property type="entry name" value="AmpC-like"/>
</dbReference>
<reference evidence="4 5" key="1">
    <citation type="submission" date="2019-12" db="EMBL/GenBank/DDBJ databases">
        <title>Novel species isolated from a subtropical stream in China.</title>
        <authorList>
            <person name="Lu H."/>
        </authorList>
    </citation>
    <scope>NUCLEOTIDE SEQUENCE [LARGE SCALE GENOMIC DNA]</scope>
    <source>
        <strain evidence="4 5">FT107W</strain>
    </source>
</reference>
<keyword evidence="5" id="KW-1185">Reference proteome</keyword>
<sequence length="440" mass="46885">MTTTKMLARLLGAVTLAMTMACTARAAQPASFEALDGYLQTELQRAGIPGAALVVVADGRIVHLRGYGVSGPDGRLPSPETVFQIGSNSKSFTALAVMQLVEAGRLQLDAPVQRYLPWFRVADADASARVTLRQLLNQTSGFSHREGQTDFANTYAGADALERRVRGLTDARLASAPGQHWAYSNINFVILGCVIEAVSGTSYARYMSEHVFEPLGMRNTAAASQSPARAHVATGYRFWFGSAIAAEGLPYPQTLVPAGYLTSTARDMGTYLIAHLGGGPRIVSAAGLAELHRTGANTGQRYGYAMGWATDINAPGLLTHEGQTPEFTSAMGIDERQRWGFALLLNASDALARRAARPRPATGRWRVLLTVWPLAAGLLLAAALVVYVPIAHEISLSGMMLFAPDASWLLVANAVLAVSLGAALVLGRWLPGKTNRPDVV</sequence>
<keyword evidence="1" id="KW-1133">Transmembrane helix</keyword>
<evidence type="ECO:0000256" key="1">
    <source>
        <dbReference type="SAM" id="Phobius"/>
    </source>
</evidence>
<feature type="signal peptide" evidence="2">
    <location>
        <begin position="1"/>
        <end position="26"/>
    </location>
</feature>
<keyword evidence="4" id="KW-0378">Hydrolase</keyword>
<gene>
    <name evidence="4" type="ORF">GTP81_21605</name>
</gene>
<protein>
    <submittedName>
        <fullName evidence="4">Serine hydrolase</fullName>
    </submittedName>
</protein>
<evidence type="ECO:0000313" key="5">
    <source>
        <dbReference type="Proteomes" id="UP000484875"/>
    </source>
</evidence>
<accession>A0A845HPC5</accession>
<organism evidence="4 5">
    <name type="scientific">Duganella vulcania</name>
    <dbReference type="NCBI Taxonomy" id="2692166"/>
    <lineage>
        <taxon>Bacteria</taxon>
        <taxon>Pseudomonadati</taxon>
        <taxon>Pseudomonadota</taxon>
        <taxon>Betaproteobacteria</taxon>
        <taxon>Burkholderiales</taxon>
        <taxon>Oxalobacteraceae</taxon>
        <taxon>Telluria group</taxon>
        <taxon>Duganella</taxon>
    </lineage>
</organism>
<evidence type="ECO:0000259" key="3">
    <source>
        <dbReference type="Pfam" id="PF00144"/>
    </source>
</evidence>
<evidence type="ECO:0000256" key="2">
    <source>
        <dbReference type="SAM" id="SignalP"/>
    </source>
</evidence>
<dbReference type="Pfam" id="PF00144">
    <property type="entry name" value="Beta-lactamase"/>
    <property type="match status" value="1"/>
</dbReference>
<name>A0A845HPC5_9BURK</name>
<dbReference type="RefSeq" id="WP_161091790.1">
    <property type="nucleotide sequence ID" value="NZ_WWCV01000044.1"/>
</dbReference>
<feature type="transmembrane region" description="Helical" evidence="1">
    <location>
        <begin position="408"/>
        <end position="427"/>
    </location>
</feature>
<comment type="caution">
    <text evidence="4">The sequence shown here is derived from an EMBL/GenBank/DDBJ whole genome shotgun (WGS) entry which is preliminary data.</text>
</comment>
<dbReference type="GO" id="GO:0016787">
    <property type="term" value="F:hydrolase activity"/>
    <property type="evidence" value="ECO:0007669"/>
    <property type="project" value="UniProtKB-KW"/>
</dbReference>
<dbReference type="EMBL" id="WWCV01000044">
    <property type="protein sequence ID" value="MYN19345.1"/>
    <property type="molecule type" value="Genomic_DNA"/>
</dbReference>
<feature type="chain" id="PRO_5032974467" evidence="2">
    <location>
        <begin position="27"/>
        <end position="440"/>
    </location>
</feature>
<dbReference type="Gene3D" id="3.40.710.10">
    <property type="entry name" value="DD-peptidase/beta-lactamase superfamily"/>
    <property type="match status" value="1"/>
</dbReference>
<dbReference type="PANTHER" id="PTHR46825:SF9">
    <property type="entry name" value="BETA-LACTAMASE-RELATED DOMAIN-CONTAINING PROTEIN"/>
    <property type="match status" value="1"/>
</dbReference>
<dbReference type="SUPFAM" id="SSF56601">
    <property type="entry name" value="beta-lactamase/transpeptidase-like"/>
    <property type="match status" value="1"/>
</dbReference>
<keyword evidence="1" id="KW-0472">Membrane</keyword>
<proteinExistence type="predicted"/>
<evidence type="ECO:0000313" key="4">
    <source>
        <dbReference type="EMBL" id="MYN19345.1"/>
    </source>
</evidence>
<feature type="domain" description="Beta-lactamase-related" evidence="3">
    <location>
        <begin position="36"/>
        <end position="357"/>
    </location>
</feature>
<keyword evidence="1" id="KW-0812">Transmembrane</keyword>
<dbReference type="Proteomes" id="UP000484875">
    <property type="component" value="Unassembled WGS sequence"/>
</dbReference>
<dbReference type="PANTHER" id="PTHR46825">
    <property type="entry name" value="D-ALANYL-D-ALANINE-CARBOXYPEPTIDASE/ENDOPEPTIDASE AMPH"/>
    <property type="match status" value="1"/>
</dbReference>
<dbReference type="InterPro" id="IPR001466">
    <property type="entry name" value="Beta-lactam-related"/>
</dbReference>
<keyword evidence="2" id="KW-0732">Signal</keyword>
<feature type="transmembrane region" description="Helical" evidence="1">
    <location>
        <begin position="368"/>
        <end position="388"/>
    </location>
</feature>